<name>A0ABP9HU99_9ACTN</name>
<dbReference type="Gene3D" id="3.20.20.80">
    <property type="entry name" value="Glycosidases"/>
    <property type="match status" value="1"/>
</dbReference>
<sequence length="421" mass="46067">MTSNSTPATFPAGFLWGAATASHQVEGGNSNNDVWFLEHLPETIFAEPSGDAVDHYHRYREDIALLASLGLTTYRLSLEWSRIEPAEGEFSLAALEHYRRVLLTCHEHGLTPVVTYHHFTSPRWLLAAGGWEDERTPARFARYCERVTRHLGDLVGAACTLNEPNLPDLLVTMGIGGQPRELRAKFPMWAAAADALGIEAERVAPFQFTASDEAFDVKLAAHRAGTEAIRSAGGRFPVGWTLANTDVQAGPGGEEVADRVRRHVNERFLEASRGDDFVGVQTYGRHVFGPDGLLPAPEGAPVNQLGEEIYPEALEATVRQAAAVAQVPVLVTENGLATADDTQRVDYLERALRGVAACLRDGVDVRGYIAWTAFDNFEWIFGYRPTFGLIAVDRETQQRTPKPSAHRLGEIARTNGAALGL</sequence>
<accession>A0ABP9HU99</accession>
<dbReference type="SUPFAM" id="SSF51445">
    <property type="entry name" value="(Trans)glycosidases"/>
    <property type="match status" value="1"/>
</dbReference>
<dbReference type="InterPro" id="IPR017853">
    <property type="entry name" value="GH"/>
</dbReference>
<proteinExistence type="inferred from homology"/>
<comment type="similarity">
    <text evidence="1 4">Belongs to the glycosyl hydrolase 1 family.</text>
</comment>
<comment type="caution">
    <text evidence="5">The sequence shown here is derived from an EMBL/GenBank/DDBJ whole genome shotgun (WGS) entry which is preliminary data.</text>
</comment>
<dbReference type="EMBL" id="BAABIL010000256">
    <property type="protein sequence ID" value="GAA4978405.1"/>
    <property type="molecule type" value="Genomic_DNA"/>
</dbReference>
<organism evidence="5 6">
    <name type="scientific">Kineococcus glutinatus</name>
    <dbReference type="NCBI Taxonomy" id="1070872"/>
    <lineage>
        <taxon>Bacteria</taxon>
        <taxon>Bacillati</taxon>
        <taxon>Actinomycetota</taxon>
        <taxon>Actinomycetes</taxon>
        <taxon>Kineosporiales</taxon>
        <taxon>Kineosporiaceae</taxon>
        <taxon>Kineococcus</taxon>
    </lineage>
</organism>
<dbReference type="PROSITE" id="PS00653">
    <property type="entry name" value="GLYCOSYL_HYDROL_F1_2"/>
    <property type="match status" value="1"/>
</dbReference>
<dbReference type="RefSeq" id="WP_345712230.1">
    <property type="nucleotide sequence ID" value="NZ_BAABIL010000256.1"/>
</dbReference>
<dbReference type="InterPro" id="IPR001360">
    <property type="entry name" value="Glyco_hydro_1"/>
</dbReference>
<reference evidence="6" key="1">
    <citation type="journal article" date="2019" name="Int. J. Syst. Evol. Microbiol.">
        <title>The Global Catalogue of Microorganisms (GCM) 10K type strain sequencing project: providing services to taxonomists for standard genome sequencing and annotation.</title>
        <authorList>
            <consortium name="The Broad Institute Genomics Platform"/>
            <consortium name="The Broad Institute Genome Sequencing Center for Infectious Disease"/>
            <person name="Wu L."/>
            <person name="Ma J."/>
        </authorList>
    </citation>
    <scope>NUCLEOTIDE SEQUENCE [LARGE SCALE GENOMIC DNA]</scope>
    <source>
        <strain evidence="6">JCM 18126</strain>
    </source>
</reference>
<dbReference type="InterPro" id="IPR033132">
    <property type="entry name" value="GH_1_N_CS"/>
</dbReference>
<keyword evidence="3" id="KW-0326">Glycosidase</keyword>
<dbReference type="PANTHER" id="PTHR10353:SF36">
    <property type="entry name" value="LP05116P"/>
    <property type="match status" value="1"/>
</dbReference>
<evidence type="ECO:0000256" key="1">
    <source>
        <dbReference type="ARBA" id="ARBA00010838"/>
    </source>
</evidence>
<dbReference type="PRINTS" id="PR00131">
    <property type="entry name" value="GLHYDRLASE1"/>
</dbReference>
<keyword evidence="6" id="KW-1185">Reference proteome</keyword>
<dbReference type="PANTHER" id="PTHR10353">
    <property type="entry name" value="GLYCOSYL HYDROLASE"/>
    <property type="match status" value="1"/>
</dbReference>
<keyword evidence="2" id="KW-0378">Hydrolase</keyword>
<dbReference type="Proteomes" id="UP001501195">
    <property type="component" value="Unassembled WGS sequence"/>
</dbReference>
<evidence type="ECO:0000313" key="6">
    <source>
        <dbReference type="Proteomes" id="UP001501195"/>
    </source>
</evidence>
<gene>
    <name evidence="5" type="ORF">GCM10023225_18790</name>
</gene>
<evidence type="ECO:0000256" key="4">
    <source>
        <dbReference type="RuleBase" id="RU003690"/>
    </source>
</evidence>
<evidence type="ECO:0000256" key="2">
    <source>
        <dbReference type="ARBA" id="ARBA00022801"/>
    </source>
</evidence>
<dbReference type="Pfam" id="PF00232">
    <property type="entry name" value="Glyco_hydro_1"/>
    <property type="match status" value="2"/>
</dbReference>
<evidence type="ECO:0000313" key="5">
    <source>
        <dbReference type="EMBL" id="GAA4978405.1"/>
    </source>
</evidence>
<evidence type="ECO:0000256" key="3">
    <source>
        <dbReference type="ARBA" id="ARBA00023295"/>
    </source>
</evidence>
<protein>
    <submittedName>
        <fullName evidence="5">Family 1 glycosylhydrolase</fullName>
    </submittedName>
</protein>